<evidence type="ECO:0000313" key="1">
    <source>
        <dbReference type="EMBL" id="EGW34686.1"/>
    </source>
</evidence>
<feature type="non-terminal residue" evidence="1">
    <location>
        <position position="69"/>
    </location>
</feature>
<dbReference type="GeneID" id="18872175"/>
<dbReference type="RefSeq" id="XP_007372098.1">
    <property type="nucleotide sequence ID" value="XM_007372036.1"/>
</dbReference>
<gene>
    <name evidence="1" type="ORF">SPAPADRAFT_57735</name>
</gene>
<evidence type="ECO:0000313" key="2">
    <source>
        <dbReference type="Proteomes" id="UP000000709"/>
    </source>
</evidence>
<dbReference type="InParanoid" id="G3ADW2"/>
<protein>
    <submittedName>
        <fullName evidence="1">Uncharacterized protein</fullName>
    </submittedName>
</protein>
<proteinExistence type="predicted"/>
<dbReference type="KEGG" id="spaa:SPAPADRAFT_57735"/>
<sequence>MSIWCRINSQKKKITTSIKVYNRDMSNCVYDSSRPPTDLHQSAKSVEICWVSDMPLWFSNFPKIWIPEL</sequence>
<dbReference type="Proteomes" id="UP000000709">
    <property type="component" value="Unassembled WGS sequence"/>
</dbReference>
<dbReference type="EMBL" id="GL996499">
    <property type="protein sequence ID" value="EGW34686.1"/>
    <property type="molecule type" value="Genomic_DNA"/>
</dbReference>
<name>G3ADW2_SPAPN</name>
<dbReference type="AlphaFoldDB" id="G3ADW2"/>
<reference evidence="1 2" key="1">
    <citation type="journal article" date="2011" name="Proc. Natl. Acad. Sci. U.S.A.">
        <title>Comparative genomics of xylose-fermenting fungi for enhanced biofuel production.</title>
        <authorList>
            <person name="Wohlbach D.J."/>
            <person name="Kuo A."/>
            <person name="Sato T.K."/>
            <person name="Potts K.M."/>
            <person name="Salamov A.A."/>
            <person name="LaButti K.M."/>
            <person name="Sun H."/>
            <person name="Clum A."/>
            <person name="Pangilinan J.L."/>
            <person name="Lindquist E.A."/>
            <person name="Lucas S."/>
            <person name="Lapidus A."/>
            <person name="Jin M."/>
            <person name="Gunawan C."/>
            <person name="Balan V."/>
            <person name="Dale B.E."/>
            <person name="Jeffries T.W."/>
            <person name="Zinkel R."/>
            <person name="Barry K.W."/>
            <person name="Grigoriev I.V."/>
            <person name="Gasch A.P."/>
        </authorList>
    </citation>
    <scope>NUCLEOTIDE SEQUENCE [LARGE SCALE GENOMIC DNA]</scope>
    <source>
        <strain evidence="2">NRRL Y-27907 / 11-Y1</strain>
    </source>
</reference>
<accession>G3ADW2</accession>
<dbReference type="HOGENOM" id="CLU_2782992_0_0_1"/>
<keyword evidence="2" id="KW-1185">Reference proteome</keyword>
<organism evidence="2">
    <name type="scientific">Spathaspora passalidarum (strain NRRL Y-27907 / 11-Y1)</name>
    <dbReference type="NCBI Taxonomy" id="619300"/>
    <lineage>
        <taxon>Eukaryota</taxon>
        <taxon>Fungi</taxon>
        <taxon>Dikarya</taxon>
        <taxon>Ascomycota</taxon>
        <taxon>Saccharomycotina</taxon>
        <taxon>Pichiomycetes</taxon>
        <taxon>Debaryomycetaceae</taxon>
        <taxon>Spathaspora</taxon>
    </lineage>
</organism>